<protein>
    <submittedName>
        <fullName evidence="2">Pr6Pr family membrane protein</fullName>
    </submittedName>
</protein>
<organism evidence="2 3">
    <name type="scientific">Amycolatopsis nalaikhensis</name>
    <dbReference type="NCBI Taxonomy" id="715472"/>
    <lineage>
        <taxon>Bacteria</taxon>
        <taxon>Bacillati</taxon>
        <taxon>Actinomycetota</taxon>
        <taxon>Actinomycetes</taxon>
        <taxon>Pseudonocardiales</taxon>
        <taxon>Pseudonocardiaceae</taxon>
        <taxon>Amycolatopsis</taxon>
    </lineage>
</organism>
<keyword evidence="3" id="KW-1185">Reference proteome</keyword>
<dbReference type="InterPro" id="IPR049713">
    <property type="entry name" value="Pr6Pr-like"/>
</dbReference>
<name>A0ABY8XIT8_9PSEU</name>
<proteinExistence type="predicted"/>
<feature type="transmembrane region" description="Helical" evidence="1">
    <location>
        <begin position="140"/>
        <end position="159"/>
    </location>
</feature>
<dbReference type="Proteomes" id="UP001227101">
    <property type="component" value="Chromosome"/>
</dbReference>
<dbReference type="NCBIfam" id="NF038065">
    <property type="entry name" value="Pr6Pr"/>
    <property type="match status" value="1"/>
</dbReference>
<gene>
    <name evidence="2" type="ORF">QP939_43100</name>
</gene>
<keyword evidence="1" id="KW-0812">Transmembrane</keyword>
<dbReference type="RefSeq" id="WP_285452553.1">
    <property type="nucleotide sequence ID" value="NZ_CP127173.1"/>
</dbReference>
<evidence type="ECO:0000313" key="3">
    <source>
        <dbReference type="Proteomes" id="UP001227101"/>
    </source>
</evidence>
<accession>A0ABY8XIT8</accession>
<keyword evidence="1" id="KW-1133">Transmembrane helix</keyword>
<sequence length="211" mass="22524">MIGGKTTVGSRWWHAVIAAVVVVSLVIQLVLLFTGGADATPGRPAPRWASACGCSATSPSRVLAVNPLADGRLWRVVRLDALLGILITGLVYAIVLAPQVHLTGAALAATIGFHYVSPWATVPAWLLFGPRPRVTWGTVFAAFAWPLLWLLYIFVQGAFTHWYPYPFLDAGKLGLGDAVRNALLVVVLAAAFAALMKLLDRKLPVTPPLPA</sequence>
<keyword evidence="1" id="KW-0472">Membrane</keyword>
<feature type="transmembrane region" description="Helical" evidence="1">
    <location>
        <begin position="12"/>
        <end position="33"/>
    </location>
</feature>
<evidence type="ECO:0000313" key="2">
    <source>
        <dbReference type="EMBL" id="WIV55539.1"/>
    </source>
</evidence>
<reference evidence="2 3" key="1">
    <citation type="submission" date="2023-06" db="EMBL/GenBank/DDBJ databases">
        <authorList>
            <person name="Oyuntsetseg B."/>
            <person name="Kim S.B."/>
        </authorList>
    </citation>
    <scope>NUCLEOTIDE SEQUENCE [LARGE SCALE GENOMIC DNA]</scope>
    <source>
        <strain evidence="2 3">2-2</strain>
    </source>
</reference>
<dbReference type="EMBL" id="CP127173">
    <property type="protein sequence ID" value="WIV55539.1"/>
    <property type="molecule type" value="Genomic_DNA"/>
</dbReference>
<evidence type="ECO:0000256" key="1">
    <source>
        <dbReference type="SAM" id="Phobius"/>
    </source>
</evidence>
<feature type="transmembrane region" description="Helical" evidence="1">
    <location>
        <begin position="179"/>
        <end position="199"/>
    </location>
</feature>
<feature type="transmembrane region" description="Helical" evidence="1">
    <location>
        <begin position="81"/>
        <end position="100"/>
    </location>
</feature>
<feature type="transmembrane region" description="Helical" evidence="1">
    <location>
        <begin position="106"/>
        <end position="128"/>
    </location>
</feature>